<accession>A0A0D2X283</accession>
<feature type="region of interest" description="Disordered" evidence="1">
    <location>
        <begin position="592"/>
        <end position="615"/>
    </location>
</feature>
<dbReference type="GO" id="GO:0007030">
    <property type="term" value="P:Golgi organization"/>
    <property type="evidence" value="ECO:0007669"/>
    <property type="project" value="TreeGrafter"/>
</dbReference>
<organism evidence="2 3">
    <name type="scientific">Capsaspora owczarzaki (strain ATCC 30864)</name>
    <dbReference type="NCBI Taxonomy" id="595528"/>
    <lineage>
        <taxon>Eukaryota</taxon>
        <taxon>Filasterea</taxon>
        <taxon>Capsaspora</taxon>
    </lineage>
</organism>
<feature type="region of interest" description="Disordered" evidence="1">
    <location>
        <begin position="420"/>
        <end position="443"/>
    </location>
</feature>
<dbReference type="GO" id="GO:0070971">
    <property type="term" value="C:endoplasmic reticulum exit site"/>
    <property type="evidence" value="ECO:0007669"/>
    <property type="project" value="TreeGrafter"/>
</dbReference>
<dbReference type="Proteomes" id="UP000008743">
    <property type="component" value="Unassembled WGS sequence"/>
</dbReference>
<feature type="region of interest" description="Disordered" evidence="1">
    <location>
        <begin position="474"/>
        <end position="534"/>
    </location>
</feature>
<dbReference type="OrthoDB" id="8918678at2759"/>
<feature type="compositionally biased region" description="Polar residues" evidence="1">
    <location>
        <begin position="28"/>
        <end position="48"/>
    </location>
</feature>
<feature type="region of interest" description="Disordered" evidence="1">
    <location>
        <begin position="1"/>
        <end position="48"/>
    </location>
</feature>
<sequence length="869" mass="90409">MYTRPKSRRQQPNTSTADQSADFAAASLHQQPETSALPSSSTSEIPTAPLYSSHNIALESAPFEPENQQLRLELAAAETQKREQAQLESAVSTAPEQHVASNSSAAFETENQQLRSELAAEKQKLEQAQLELQQLRTDLDSQATELKGAVDRIDVLTASQPDPVPLQPAVQLVDAFTLTDVEPAVPARPPSAHASTSTSLELAPQRVDAGISAFPALVDAGISAFPTLVDAGTHALDVEFAPARPTTAEASTSTSVLADEPPAAEHTPSYGYGPSEADLSTLEGLLMDGRYAAGFDFCVSQPQPHLLPFAMIVACAKLDYDVPKLQLAVSRFAETSLDPSRALHALLSQWAVHLQAPPSTAPPPASSVRLLTVGDSLAPAPELRDTGSSPLDLESTAPFPDRTHAISLSAQSSLRLATGTTLLGGDGTSTGEPLPASGRDDSVDVMDDVDLNLYIDPAELEFDPDYDPNFDIDAPLPQPTAFSSTARPLSGQFGDPSEPPGYRYDMYSTPLPRSHESAGARGGGGGGFLPASSLPPLPLSSQSMASVSGWAATTTSGYTEQPTFALHDTTVRSFAADSSYIPSTLHTSARLTSAPLQSSDESTPPQNPAPSTESMLFFDPTATATNLLGANEGAGSLMSWQAAGSNAAGPLFADADSAPTHFSDNHATSADAPAAAESHTGAANGVEDEDDLGLYTNRKRSKKPSQAMSSDTSTSGNSEEAENPDADQSSGAKVDPWAAAEEKKRAEARGQGWLSSLMKSASNILPKRPIVANLGEENSMVFDPKLKRWVSKNGPVEDDGAAAPAAPPSDTDLGRVATPAPQSQAGPSGAALTTPAAAAAAAAVAGAPSSAASGRRSRAKYVDPFAKPN</sequence>
<keyword evidence="3" id="KW-1185">Reference proteome</keyword>
<proteinExistence type="predicted"/>
<dbReference type="PANTHER" id="PTHR13402:SF6">
    <property type="entry name" value="SECRETORY 16, ISOFORM I"/>
    <property type="match status" value="1"/>
</dbReference>
<dbReference type="InParanoid" id="A0A0D2X283"/>
<reference evidence="3" key="1">
    <citation type="submission" date="2011-02" db="EMBL/GenBank/DDBJ databases">
        <title>The Genome Sequence of Capsaspora owczarzaki ATCC 30864.</title>
        <authorList>
            <person name="Russ C."/>
            <person name="Cuomo C."/>
            <person name="Burger G."/>
            <person name="Gray M.W."/>
            <person name="Holland P.W.H."/>
            <person name="King N."/>
            <person name="Lang F.B.F."/>
            <person name="Roger A.J."/>
            <person name="Ruiz-Trillo I."/>
            <person name="Young S.K."/>
            <person name="Zeng Q."/>
            <person name="Gargeya S."/>
            <person name="Alvarado L."/>
            <person name="Berlin A."/>
            <person name="Chapman S.B."/>
            <person name="Chen Z."/>
            <person name="Freedman E."/>
            <person name="Gellesch M."/>
            <person name="Goldberg J."/>
            <person name="Griggs A."/>
            <person name="Gujja S."/>
            <person name="Heilman E."/>
            <person name="Heiman D."/>
            <person name="Howarth C."/>
            <person name="Mehta T."/>
            <person name="Neiman D."/>
            <person name="Pearson M."/>
            <person name="Roberts A."/>
            <person name="Saif S."/>
            <person name="Shea T."/>
            <person name="Shenoy N."/>
            <person name="Sisk P."/>
            <person name="Stolte C."/>
            <person name="Sykes S."/>
            <person name="White J."/>
            <person name="Yandava C."/>
            <person name="Haas B."/>
            <person name="Nusbaum C."/>
            <person name="Birren B."/>
        </authorList>
    </citation>
    <scope>NUCLEOTIDE SEQUENCE</scope>
    <source>
        <strain evidence="3">ATCC 30864</strain>
    </source>
</reference>
<name>A0A0D2X283_CAPO3</name>
<evidence type="ECO:0000313" key="2">
    <source>
        <dbReference type="EMBL" id="KJE92109.1"/>
    </source>
</evidence>
<feature type="compositionally biased region" description="Low complexity" evidence="1">
    <location>
        <begin position="825"/>
        <end position="854"/>
    </location>
</feature>
<dbReference type="GO" id="GO:0070973">
    <property type="term" value="P:protein localization to endoplasmic reticulum exit site"/>
    <property type="evidence" value="ECO:0007669"/>
    <property type="project" value="TreeGrafter"/>
</dbReference>
<feature type="region of interest" description="Disordered" evidence="1">
    <location>
        <begin position="658"/>
        <end position="753"/>
    </location>
</feature>
<gene>
    <name evidence="2" type="ORF">CAOG_003132</name>
</gene>
<protein>
    <submittedName>
        <fullName evidence="2">Uncharacterized protein</fullName>
    </submittedName>
</protein>
<dbReference type="GO" id="GO:0012507">
    <property type="term" value="C:ER to Golgi transport vesicle membrane"/>
    <property type="evidence" value="ECO:0007669"/>
    <property type="project" value="TreeGrafter"/>
</dbReference>
<evidence type="ECO:0000256" key="1">
    <source>
        <dbReference type="SAM" id="MobiDB-lite"/>
    </source>
</evidence>
<feature type="compositionally biased region" description="Polar residues" evidence="1">
    <location>
        <begin position="10"/>
        <end position="19"/>
    </location>
</feature>
<feature type="region of interest" description="Disordered" evidence="1">
    <location>
        <begin position="245"/>
        <end position="274"/>
    </location>
</feature>
<feature type="region of interest" description="Disordered" evidence="1">
    <location>
        <begin position="379"/>
        <end position="398"/>
    </location>
</feature>
<feature type="compositionally biased region" description="Polar residues" evidence="1">
    <location>
        <begin position="592"/>
        <end position="614"/>
    </location>
</feature>
<dbReference type="AlphaFoldDB" id="A0A0D2X283"/>
<dbReference type="EMBL" id="KE346363">
    <property type="protein sequence ID" value="KJE92109.1"/>
    <property type="molecule type" value="Genomic_DNA"/>
</dbReference>
<evidence type="ECO:0000313" key="3">
    <source>
        <dbReference type="Proteomes" id="UP000008743"/>
    </source>
</evidence>
<feature type="region of interest" description="Disordered" evidence="1">
    <location>
        <begin position="791"/>
        <end position="869"/>
    </location>
</feature>
<dbReference type="PANTHER" id="PTHR13402">
    <property type="entry name" value="RGPR-RELATED"/>
    <property type="match status" value="1"/>
</dbReference>
<feature type="compositionally biased region" description="Polar residues" evidence="1">
    <location>
        <begin position="704"/>
        <end position="718"/>
    </location>
</feature>
<feature type="region of interest" description="Disordered" evidence="1">
    <location>
        <begin position="96"/>
        <end position="115"/>
    </location>
</feature>
<feature type="compositionally biased region" description="Low complexity" evidence="1">
    <location>
        <begin position="667"/>
        <end position="676"/>
    </location>
</feature>